<keyword evidence="8" id="KW-0805">Transcription regulation</keyword>
<dbReference type="InterPro" id="IPR010982">
    <property type="entry name" value="Lambda_DNA-bd_dom_sf"/>
</dbReference>
<dbReference type="GO" id="GO:0046872">
    <property type="term" value="F:metal ion binding"/>
    <property type="evidence" value="ECO:0007669"/>
    <property type="project" value="UniProtKB-KW"/>
</dbReference>
<evidence type="ECO:0000259" key="13">
    <source>
        <dbReference type="PROSITE" id="PS50932"/>
    </source>
</evidence>
<dbReference type="UniPathway" id="UPA00916">
    <property type="reaction ID" value="UER00889"/>
</dbReference>
<dbReference type="SMART" id="SM00354">
    <property type="entry name" value="HTH_LACI"/>
    <property type="match status" value="1"/>
</dbReference>
<dbReference type="RefSeq" id="WP_003020985.1">
    <property type="nucleotide sequence ID" value="NZ_CP022413.2"/>
</dbReference>
<evidence type="ECO:0000256" key="4">
    <source>
        <dbReference type="ARBA" id="ARBA00022777"/>
    </source>
</evidence>
<feature type="binding site" evidence="12">
    <location>
        <begin position="337"/>
        <end position="339"/>
    </location>
    <ligand>
        <name>substrate</name>
    </ligand>
</feature>
<dbReference type="SUPFAM" id="SSF53822">
    <property type="entry name" value="Periplasmic binding protein-like I"/>
    <property type="match status" value="1"/>
</dbReference>
<evidence type="ECO:0000256" key="2">
    <source>
        <dbReference type="ARBA" id="ARBA00022723"/>
    </source>
</evidence>
<dbReference type="GO" id="GO:0003677">
    <property type="term" value="F:DNA binding"/>
    <property type="evidence" value="ECO:0007669"/>
    <property type="project" value="UniProtKB-KW"/>
</dbReference>
<dbReference type="PROSITE" id="PS51063">
    <property type="entry name" value="HTH_CRP_2"/>
    <property type="match status" value="1"/>
</dbReference>
<dbReference type="PROSITE" id="PS50937">
    <property type="entry name" value="HTH_MERR_2"/>
    <property type="match status" value="1"/>
</dbReference>
<dbReference type="GO" id="GO:0005524">
    <property type="term" value="F:ATP binding"/>
    <property type="evidence" value="ECO:0007669"/>
    <property type="project" value="UniProtKB-UniRule"/>
</dbReference>
<feature type="domain" description="HTH cro/C1-type" evidence="15">
    <location>
        <begin position="1"/>
        <end position="32"/>
    </location>
</feature>
<feature type="active site" description="Proton acceptor" evidence="12">
    <location>
        <position position="574"/>
    </location>
</feature>
<reference evidence="17" key="1">
    <citation type="submission" date="2009-09" db="EMBL/GenBank/DDBJ databases">
        <authorList>
            <person name="Weinstock G."/>
            <person name="Sodergren E."/>
            <person name="Clifton S."/>
            <person name="Fulton L."/>
            <person name="Fulton B."/>
            <person name="Courtney L."/>
            <person name="Fronick C."/>
            <person name="Harrison M."/>
            <person name="Strong C."/>
            <person name="Farmer C."/>
            <person name="Delahaunty K."/>
            <person name="Markovic C."/>
            <person name="Hall O."/>
            <person name="Minx P."/>
            <person name="Tomlinson C."/>
            <person name="Mitreva M."/>
            <person name="Nelson J."/>
            <person name="Hou S."/>
            <person name="Wollam A."/>
            <person name="Pepin K.H."/>
            <person name="Johnson M."/>
            <person name="Bhonagiri V."/>
            <person name="Nash W.E."/>
            <person name="Warren W."/>
            <person name="Chinwalla A."/>
            <person name="Mardis E.R."/>
            <person name="Wilson R.K."/>
        </authorList>
    </citation>
    <scope>NUCLEOTIDE SEQUENCE [LARGE SCALE GENOMIC DNA]</scope>
    <source>
        <strain evidence="17">DSM 20583</strain>
    </source>
</reference>
<keyword evidence="9" id="KW-0238">DNA-binding</keyword>
<dbReference type="KEGG" id="bhan:CGC63_08845"/>
<comment type="caution">
    <text evidence="17">The sequence shown here is derived from an EMBL/GenBank/DDBJ whole genome shotgun (WGS) entry which is preliminary data.</text>
</comment>
<gene>
    <name evidence="12" type="primary">rbsK</name>
    <name evidence="17" type="ORF">BLAHAN_05586</name>
</gene>
<keyword evidence="4 12" id="KW-0418">Kinase</keyword>
<evidence type="ECO:0000256" key="11">
    <source>
        <dbReference type="ARBA" id="ARBA00023277"/>
    </source>
</evidence>
<dbReference type="AlphaFoldDB" id="C9L867"/>
<dbReference type="InterPro" id="IPR028082">
    <property type="entry name" value="Peripla_BP_I"/>
</dbReference>
<evidence type="ECO:0000313" key="18">
    <source>
        <dbReference type="Proteomes" id="UP000003755"/>
    </source>
</evidence>
<dbReference type="Proteomes" id="UP000003755">
    <property type="component" value="Unassembled WGS sequence"/>
</dbReference>
<keyword evidence="11 12" id="KW-0119">Carbohydrate metabolism</keyword>
<sequence>MTIKEIAKLAGVSISTVSKIVNNKADNINIETRNRVLKIVKEYNYTPYGTAKNISNAKTFVIGVLLRHSTLLNLMLKGIMDMAQKHGYNVLLCDSMDSEEKELKHITALCRHHVDGVIWEPVSENSIQYEHYFQEQDIAVSYINSSLPEASHCLDFMQMGYLAAQKLLDYRHTHIACLTKPGSFRSKMVFEGFKKCLFDNEIPYSEDMKLFVTDPDFYTQISLQGFTGIVSTHFEAALSLYEKVKSFHYHIPSDLSLISLREDAGDAICFPRISSLQIPYEAFGEKVCYHLIAACENLNEPEFTLFTSDNLTLDHEESLNAPPSCRYKKVISVGSINTDITLTVDELPSSGSTTVTTASCISLGGKGANQAIGAARLGREVILIGKIGNDYDSTVIYDTLKKEHVLTHGIRRSSASATGKAYIHVQKDAESCITVLPGANETLSPEDILSREHLFDGCGYCLISTEIPMNTCIQAAKTAHFHHAKNIVKPATLKALPTELLANADIFVPNKREAALLCPSENTVEKQADYFYRQGCPVIIITLGHQGSYVKTADFSGYFPAADFPSIDSTGGADAFIAAFASYLTEGYPLLNAVKIATHAAGFCISRTGVVPALIDRTSLENHIKMTEPTLLTLA</sequence>
<comment type="similarity">
    <text evidence="12">Belongs to the carbohydrate kinase PfkB family. Ribokinase subfamily.</text>
</comment>
<keyword evidence="6 12" id="KW-0460">Magnesium</keyword>
<evidence type="ECO:0000256" key="8">
    <source>
        <dbReference type="ARBA" id="ARBA00023015"/>
    </source>
</evidence>
<dbReference type="InterPro" id="IPR000843">
    <property type="entry name" value="HTH_LacI"/>
</dbReference>
<evidence type="ECO:0000259" key="14">
    <source>
        <dbReference type="PROSITE" id="PS50937"/>
    </source>
</evidence>
<dbReference type="InterPro" id="IPR011611">
    <property type="entry name" value="PfkB_dom"/>
</dbReference>
<dbReference type="HOGENOM" id="CLU_433990_0_0_9"/>
<dbReference type="PROSITE" id="PS50932">
    <property type="entry name" value="HTH_LACI_2"/>
    <property type="match status" value="1"/>
</dbReference>
<dbReference type="eggNOG" id="COG1609">
    <property type="taxonomic scope" value="Bacteria"/>
</dbReference>
<keyword evidence="18" id="KW-1185">Reference proteome</keyword>
<feature type="domain" description="HTH merR-type" evidence="14">
    <location>
        <begin position="1"/>
        <end position="17"/>
    </location>
</feature>
<feature type="binding site" evidence="12">
    <location>
        <position position="604"/>
    </location>
    <ligand>
        <name>K(+)</name>
        <dbReference type="ChEBI" id="CHEBI:29103"/>
    </ligand>
</feature>
<dbReference type="Gene3D" id="3.40.1190.20">
    <property type="match status" value="1"/>
</dbReference>
<dbReference type="CDD" id="cd01392">
    <property type="entry name" value="HTH_LacI"/>
    <property type="match status" value="1"/>
</dbReference>
<feature type="binding site" evidence="12">
    <location>
        <position position="510"/>
    </location>
    <ligand>
        <name>ATP</name>
        <dbReference type="ChEBI" id="CHEBI:30616"/>
    </ligand>
</feature>
<feature type="binding site" evidence="12">
    <location>
        <position position="570"/>
    </location>
    <ligand>
        <name>K(+)</name>
        <dbReference type="ChEBI" id="CHEBI:29103"/>
    </ligand>
</feature>
<comment type="function">
    <text evidence="12">Catalyzes the phosphorylation of ribose at O-5 in a reaction requiring ATP and magnesium. The resulting D-ribose-5-phosphate can then be used either for sythesis of nucleotides, histidine, and tryptophan, or as a component of the pentose phosphate pathway.</text>
</comment>
<evidence type="ECO:0000256" key="1">
    <source>
        <dbReference type="ARBA" id="ARBA00022679"/>
    </source>
</evidence>
<evidence type="ECO:0000259" key="16">
    <source>
        <dbReference type="PROSITE" id="PS51063"/>
    </source>
</evidence>
<dbReference type="InterPro" id="IPR002139">
    <property type="entry name" value="Ribo/fructo_kinase"/>
</dbReference>
<dbReference type="EMBL" id="ABYU02000017">
    <property type="protein sequence ID" value="EEX21559.1"/>
    <property type="molecule type" value="Genomic_DNA"/>
</dbReference>
<comment type="activity regulation">
    <text evidence="12">Activated by a monovalent cation that binds near, but not in, the active site. The most likely occupant of the site in vivo is potassium. Ion binding induces a conformational change that may alter substrate affinity.</text>
</comment>
<dbReference type="PRINTS" id="PR00990">
    <property type="entry name" value="RIBOKINASE"/>
</dbReference>
<evidence type="ECO:0000256" key="6">
    <source>
        <dbReference type="ARBA" id="ARBA00022842"/>
    </source>
</evidence>
<dbReference type="GO" id="GO:0004747">
    <property type="term" value="F:ribokinase activity"/>
    <property type="evidence" value="ECO:0007669"/>
    <property type="project" value="UniProtKB-UniRule"/>
</dbReference>
<evidence type="ECO:0000256" key="9">
    <source>
        <dbReference type="ARBA" id="ARBA00023125"/>
    </source>
</evidence>
<feature type="binding site" evidence="12">
    <location>
        <begin position="542"/>
        <end position="547"/>
    </location>
    <ligand>
        <name>ATP</name>
        <dbReference type="ChEBI" id="CHEBI:30616"/>
    </ligand>
</feature>
<keyword evidence="1 12" id="KW-0808">Transferase</keyword>
<feature type="binding site" evidence="12">
    <location>
        <begin position="365"/>
        <end position="369"/>
    </location>
    <ligand>
        <name>substrate</name>
    </ligand>
</feature>
<comment type="subcellular location">
    <subcellularLocation>
        <location evidence="12">Cytoplasm</location>
    </subcellularLocation>
</comment>
<comment type="caution">
    <text evidence="12">Lacks conserved residue(s) required for the propagation of feature annotation.</text>
</comment>
<dbReference type="CDD" id="cd01174">
    <property type="entry name" value="ribokinase"/>
    <property type="match status" value="1"/>
</dbReference>
<dbReference type="PRINTS" id="PR00036">
    <property type="entry name" value="HTHLACI"/>
</dbReference>
<keyword evidence="2 12" id="KW-0479">Metal-binding</keyword>
<dbReference type="HAMAP" id="MF_01987">
    <property type="entry name" value="Ribokinase"/>
    <property type="match status" value="1"/>
</dbReference>
<dbReference type="Pfam" id="PF13377">
    <property type="entry name" value="Peripla_BP_3"/>
    <property type="match status" value="1"/>
</dbReference>
<keyword evidence="5 12" id="KW-0067">ATP-binding</keyword>
<dbReference type="Pfam" id="PF00356">
    <property type="entry name" value="LacI"/>
    <property type="match status" value="1"/>
</dbReference>
<dbReference type="EC" id="2.7.1.15" evidence="12"/>
<dbReference type="Gene3D" id="1.10.260.40">
    <property type="entry name" value="lambda repressor-like DNA-binding domains"/>
    <property type="match status" value="1"/>
</dbReference>
<dbReference type="InterPro" id="IPR001387">
    <property type="entry name" value="Cro/C1-type_HTH"/>
</dbReference>
<dbReference type="InterPro" id="IPR012318">
    <property type="entry name" value="HTH_CRP"/>
</dbReference>
<keyword evidence="10" id="KW-0804">Transcription</keyword>
<feature type="domain" description="HTH lacI-type" evidence="13">
    <location>
        <begin position="1"/>
        <end position="56"/>
    </location>
</feature>
<feature type="binding site" evidence="12">
    <location>
        <position position="574"/>
    </location>
    <ligand>
        <name>substrate</name>
    </ligand>
</feature>
<feature type="binding site" evidence="12">
    <location>
        <position position="607"/>
    </location>
    <ligand>
        <name>K(+)</name>
        <dbReference type="ChEBI" id="CHEBI:29103"/>
    </ligand>
</feature>
<dbReference type="Pfam" id="PF00294">
    <property type="entry name" value="PfkB"/>
    <property type="match status" value="1"/>
</dbReference>
<dbReference type="PROSITE" id="PS00356">
    <property type="entry name" value="HTH_LACI_1"/>
    <property type="match status" value="1"/>
</dbReference>
<comment type="subunit">
    <text evidence="12">Homodimer.</text>
</comment>
<dbReference type="STRING" id="537007.BLAHAN_05586"/>
<organism evidence="17 18">
    <name type="scientific">Blautia hansenii DSM 20583</name>
    <dbReference type="NCBI Taxonomy" id="537007"/>
    <lineage>
        <taxon>Bacteria</taxon>
        <taxon>Bacillati</taxon>
        <taxon>Bacillota</taxon>
        <taxon>Clostridia</taxon>
        <taxon>Lachnospirales</taxon>
        <taxon>Lachnospiraceae</taxon>
        <taxon>Blautia</taxon>
    </lineage>
</organism>
<evidence type="ECO:0000256" key="5">
    <source>
        <dbReference type="ARBA" id="ARBA00022840"/>
    </source>
</evidence>
<protein>
    <recommendedName>
        <fullName evidence="12">Ribokinase</fullName>
        <shortName evidence="12">RK</shortName>
        <ecNumber evidence="12">2.7.1.15</ecNumber>
    </recommendedName>
</protein>
<dbReference type="SUPFAM" id="SSF47413">
    <property type="entry name" value="lambda repressor-like DNA-binding domains"/>
    <property type="match status" value="1"/>
</dbReference>
<dbReference type="Gene3D" id="3.40.50.2300">
    <property type="match status" value="2"/>
</dbReference>
<evidence type="ECO:0000256" key="7">
    <source>
        <dbReference type="ARBA" id="ARBA00022958"/>
    </source>
</evidence>
<keyword evidence="12" id="KW-0963">Cytoplasm</keyword>
<dbReference type="PROSITE" id="PS50943">
    <property type="entry name" value="HTH_CROC1"/>
    <property type="match status" value="1"/>
</dbReference>
<evidence type="ECO:0000313" key="17">
    <source>
        <dbReference type="EMBL" id="EEX21559.1"/>
    </source>
</evidence>
<dbReference type="SUPFAM" id="SSF53613">
    <property type="entry name" value="Ribokinase-like"/>
    <property type="match status" value="1"/>
</dbReference>
<dbReference type="PANTHER" id="PTHR10584">
    <property type="entry name" value="SUGAR KINASE"/>
    <property type="match status" value="1"/>
</dbReference>
<dbReference type="InterPro" id="IPR046335">
    <property type="entry name" value="LacI/GalR-like_sensor"/>
</dbReference>
<feature type="binding site" evidence="12">
    <location>
        <position position="466"/>
    </location>
    <ligand>
        <name>substrate</name>
    </ligand>
</feature>
<evidence type="ECO:0000256" key="3">
    <source>
        <dbReference type="ARBA" id="ARBA00022741"/>
    </source>
</evidence>
<keyword evidence="3 12" id="KW-0547">Nucleotide-binding</keyword>
<dbReference type="eggNOG" id="COG0524">
    <property type="taxonomic scope" value="Bacteria"/>
</dbReference>
<dbReference type="GO" id="GO:0005829">
    <property type="term" value="C:cytosol"/>
    <property type="evidence" value="ECO:0007669"/>
    <property type="project" value="TreeGrafter"/>
</dbReference>
<dbReference type="GO" id="GO:0019303">
    <property type="term" value="P:D-ribose catabolic process"/>
    <property type="evidence" value="ECO:0007669"/>
    <property type="project" value="UniProtKB-UniRule"/>
</dbReference>
<dbReference type="InterPro" id="IPR000551">
    <property type="entry name" value="MerR-type_HTH_dom"/>
</dbReference>
<feature type="binding site" evidence="12">
    <location>
        <position position="568"/>
    </location>
    <ligand>
        <name>K(+)</name>
        <dbReference type="ChEBI" id="CHEBI:29103"/>
    </ligand>
</feature>
<keyword evidence="7 12" id="KW-0630">Potassium</keyword>
<comment type="cofactor">
    <cofactor evidence="12">
        <name>Mg(2+)</name>
        <dbReference type="ChEBI" id="CHEBI:18420"/>
    </cofactor>
    <text evidence="12">Requires a divalent cation, most likely magnesium in vivo, as an electrophilic catalyst to aid phosphoryl group transfer. It is the chelate of the metal and the nucleotide that is the actual substrate.</text>
</comment>
<evidence type="ECO:0000259" key="15">
    <source>
        <dbReference type="PROSITE" id="PS50943"/>
    </source>
</evidence>
<feature type="domain" description="HTH crp-type" evidence="16">
    <location>
        <begin position="1"/>
        <end position="43"/>
    </location>
</feature>
<dbReference type="InterPro" id="IPR029056">
    <property type="entry name" value="Ribokinase-like"/>
</dbReference>
<dbReference type="PANTHER" id="PTHR10584:SF166">
    <property type="entry name" value="RIBOKINASE"/>
    <property type="match status" value="1"/>
</dbReference>
<dbReference type="GO" id="GO:0006355">
    <property type="term" value="P:regulation of DNA-templated transcription"/>
    <property type="evidence" value="ECO:0007669"/>
    <property type="project" value="InterPro"/>
</dbReference>
<dbReference type="InterPro" id="IPR011877">
    <property type="entry name" value="Ribokinase"/>
</dbReference>
<evidence type="ECO:0000256" key="10">
    <source>
        <dbReference type="ARBA" id="ARBA00023163"/>
    </source>
</evidence>
<accession>C9L867</accession>
<proteinExistence type="inferred from homology"/>
<name>C9L867_BLAHA</name>
<evidence type="ECO:0000256" key="12">
    <source>
        <dbReference type="HAMAP-Rule" id="MF_01987"/>
    </source>
</evidence>
<comment type="catalytic activity">
    <reaction evidence="12">
        <text>D-ribose + ATP = D-ribose 5-phosphate + ADP + H(+)</text>
        <dbReference type="Rhea" id="RHEA:13697"/>
        <dbReference type="ChEBI" id="CHEBI:15378"/>
        <dbReference type="ChEBI" id="CHEBI:30616"/>
        <dbReference type="ChEBI" id="CHEBI:47013"/>
        <dbReference type="ChEBI" id="CHEBI:78346"/>
        <dbReference type="ChEBI" id="CHEBI:456216"/>
        <dbReference type="EC" id="2.7.1.15"/>
    </reaction>
</comment>
<feature type="binding site" evidence="12">
    <location>
        <position position="609"/>
    </location>
    <ligand>
        <name>K(+)</name>
        <dbReference type="ChEBI" id="CHEBI:29103"/>
    </ligand>
</feature>
<comment type="pathway">
    <text evidence="12">Carbohydrate metabolism; D-ribose degradation; D-ribose 5-phosphate from beta-D-ribopyranose: step 2/2.</text>
</comment>